<dbReference type="Gene3D" id="1.10.10.60">
    <property type="entry name" value="Homeodomain-like"/>
    <property type="match status" value="1"/>
</dbReference>
<evidence type="ECO:0000256" key="2">
    <source>
        <dbReference type="PROSITE-ProRule" id="PRU00335"/>
    </source>
</evidence>
<evidence type="ECO:0000259" key="3">
    <source>
        <dbReference type="PROSITE" id="PS50977"/>
    </source>
</evidence>
<name>A0AAW5SYS5_9MYCO</name>
<dbReference type="SUPFAM" id="SSF46689">
    <property type="entry name" value="Homeodomain-like"/>
    <property type="match status" value="1"/>
</dbReference>
<dbReference type="PRINTS" id="PR00455">
    <property type="entry name" value="HTHTETR"/>
</dbReference>
<proteinExistence type="predicted"/>
<dbReference type="PROSITE" id="PS50977">
    <property type="entry name" value="HTH_TETR_2"/>
    <property type="match status" value="1"/>
</dbReference>
<dbReference type="GO" id="GO:0003700">
    <property type="term" value="F:DNA-binding transcription factor activity"/>
    <property type="evidence" value="ECO:0007669"/>
    <property type="project" value="TreeGrafter"/>
</dbReference>
<comment type="caution">
    <text evidence="4">The sequence shown here is derived from an EMBL/GenBank/DDBJ whole genome shotgun (WGS) entry which is preliminary data.</text>
</comment>
<dbReference type="AlphaFoldDB" id="A0AAW5SYS5"/>
<reference evidence="4" key="1">
    <citation type="submission" date="2020-07" db="EMBL/GenBank/DDBJ databases">
        <authorList>
            <person name="Pettersson B.M.F."/>
            <person name="Behra P.R.K."/>
            <person name="Ramesh M."/>
            <person name="Das S."/>
            <person name="Dasgupta S."/>
            <person name="Kirsebom L.A."/>
        </authorList>
    </citation>
    <scope>NUCLEOTIDE SEQUENCE</scope>
    <source>
        <strain evidence="4">DSM 44242</strain>
    </source>
</reference>
<organism evidence="4 5">
    <name type="scientific">Mycolicibacterium porcinum</name>
    <dbReference type="NCBI Taxonomy" id="39693"/>
    <lineage>
        <taxon>Bacteria</taxon>
        <taxon>Bacillati</taxon>
        <taxon>Actinomycetota</taxon>
        <taxon>Actinomycetes</taxon>
        <taxon>Mycobacteriales</taxon>
        <taxon>Mycobacteriaceae</taxon>
        <taxon>Mycolicibacterium</taxon>
    </lineage>
</organism>
<dbReference type="EMBL" id="JACKVC010000010">
    <property type="protein sequence ID" value="MCV7387961.1"/>
    <property type="molecule type" value="Genomic_DNA"/>
</dbReference>
<protein>
    <submittedName>
        <fullName evidence="4">TetR/AcrR family transcriptional regulator</fullName>
    </submittedName>
</protein>
<sequence length="216" mass="23580">MSGHALGGVLIVVDSRPGAAGVRTRDPDRKNRILLAASDLIGRKGFHAVSIADIGNAAGITGSGVYRHFDSKSAILVALFDRVIDDLIAEEQSILDSTAELPTALEALIDGQVEFVVGDRQLAQVYYNEINNLPDEDRRRLRRKQRLYLEEWVHLVDELREDLDDTEARVVVHAAIGAIQSPLFHNTGLAADRLRVLLTDSARAILSTSRAGAARP</sequence>
<dbReference type="Gene3D" id="1.10.357.10">
    <property type="entry name" value="Tetracycline Repressor, domain 2"/>
    <property type="match status" value="1"/>
</dbReference>
<reference evidence="4" key="2">
    <citation type="journal article" date="2022" name="BMC Genomics">
        <title>Comparative genome analysis of mycobacteria focusing on tRNA and non-coding RNA.</title>
        <authorList>
            <person name="Behra P.R.K."/>
            <person name="Pettersson B.M.F."/>
            <person name="Ramesh M."/>
            <person name="Das S."/>
            <person name="Dasgupta S."/>
            <person name="Kirsebom L.A."/>
        </authorList>
    </citation>
    <scope>NUCLEOTIDE SEQUENCE</scope>
    <source>
        <strain evidence="4">DSM 44242</strain>
    </source>
</reference>
<dbReference type="PANTHER" id="PTHR30055">
    <property type="entry name" value="HTH-TYPE TRANSCRIPTIONAL REGULATOR RUTR"/>
    <property type="match status" value="1"/>
</dbReference>
<dbReference type="InterPro" id="IPR001647">
    <property type="entry name" value="HTH_TetR"/>
</dbReference>
<dbReference type="InterPro" id="IPR041490">
    <property type="entry name" value="KstR2_TetR_C"/>
</dbReference>
<keyword evidence="1 2" id="KW-0238">DNA-binding</keyword>
<dbReference type="PANTHER" id="PTHR30055:SF237">
    <property type="entry name" value="TRANSCRIPTIONAL REPRESSOR MCE3R"/>
    <property type="match status" value="1"/>
</dbReference>
<dbReference type="Pfam" id="PF17932">
    <property type="entry name" value="TetR_C_24"/>
    <property type="match status" value="1"/>
</dbReference>
<accession>A0AAW5SYS5</accession>
<dbReference type="SUPFAM" id="SSF48498">
    <property type="entry name" value="Tetracyclin repressor-like, C-terminal domain"/>
    <property type="match status" value="1"/>
</dbReference>
<dbReference type="RefSeq" id="WP_036447012.1">
    <property type="nucleotide sequence ID" value="NZ_JACKVC010000010.1"/>
</dbReference>
<feature type="DNA-binding region" description="H-T-H motif" evidence="2">
    <location>
        <begin position="50"/>
        <end position="69"/>
    </location>
</feature>
<dbReference type="InterPro" id="IPR009057">
    <property type="entry name" value="Homeodomain-like_sf"/>
</dbReference>
<evidence type="ECO:0000313" key="5">
    <source>
        <dbReference type="Proteomes" id="UP001141659"/>
    </source>
</evidence>
<dbReference type="InterPro" id="IPR036271">
    <property type="entry name" value="Tet_transcr_reg_TetR-rel_C_sf"/>
</dbReference>
<dbReference type="Pfam" id="PF00440">
    <property type="entry name" value="TetR_N"/>
    <property type="match status" value="1"/>
</dbReference>
<dbReference type="InterPro" id="IPR050109">
    <property type="entry name" value="HTH-type_TetR-like_transc_reg"/>
</dbReference>
<evidence type="ECO:0000256" key="1">
    <source>
        <dbReference type="ARBA" id="ARBA00023125"/>
    </source>
</evidence>
<feature type="domain" description="HTH tetR-type" evidence="3">
    <location>
        <begin position="27"/>
        <end position="87"/>
    </location>
</feature>
<gene>
    <name evidence="4" type="ORF">H5P34_07865</name>
</gene>
<evidence type="ECO:0000313" key="4">
    <source>
        <dbReference type="EMBL" id="MCV7387961.1"/>
    </source>
</evidence>
<dbReference type="GO" id="GO:0000976">
    <property type="term" value="F:transcription cis-regulatory region binding"/>
    <property type="evidence" value="ECO:0007669"/>
    <property type="project" value="TreeGrafter"/>
</dbReference>
<dbReference type="Proteomes" id="UP001141659">
    <property type="component" value="Unassembled WGS sequence"/>
</dbReference>